<feature type="region of interest" description="Disordered" evidence="2">
    <location>
        <begin position="430"/>
        <end position="454"/>
    </location>
</feature>
<reference evidence="5 6" key="1">
    <citation type="submission" date="2016-11" db="EMBL/GenBank/DDBJ databases">
        <authorList>
            <person name="Jaros S."/>
            <person name="Januszkiewicz K."/>
            <person name="Wedrychowicz H."/>
        </authorList>
    </citation>
    <scope>NUCLEOTIDE SEQUENCE [LARGE SCALE GENOMIC DNA]</scope>
    <source>
        <strain evidence="5 6">DSM 9705</strain>
    </source>
</reference>
<protein>
    <submittedName>
        <fullName evidence="5">RND family efflux transporter, MFP subunit</fullName>
    </submittedName>
</protein>
<dbReference type="Gene3D" id="2.40.50.100">
    <property type="match status" value="1"/>
</dbReference>
<dbReference type="AlphaFoldDB" id="A0A1M5S2S8"/>
<sequence length="454" mass="49794">MKTKSGFGRIALILAGLVAGIGILALFVANRQTPTHDEASLVVPPVTVIEARPVPFLIEVRGYGVARPAETWHAVATVGGTVIERHPELESGTLLPAGTLLLALDPSRYELAIAAAEAELAGLAAEQEQLDTEEENTRLLLALERERLSLAERELTRIETLAGSGAVSQSQFDEQQRAALVQRQAVVNLENQQRLIPSRRQRLEAQIDRAATQLGQARRDLADTRFAAPYDLRVGEVEVALHRQVSAGQHLFQADSIEAAEIEARIPLTMLRRLMSVVPHPQRFEEALDIGELFDFSAIRAEVALVGVDGATWPGRVDRVASGLDPLTRMVRVVIVVEQPYRSADPPRRPILQRDMFVSVRLSAASPEPLLVVPTAAVHHGEVYLVDDQQRLQRRRVEVAFDQRDLAVITEGLAPGERVIVDDPVPPLGSMKVSPHLDEERGRALQRIAAGESR</sequence>
<dbReference type="GO" id="GO:1990281">
    <property type="term" value="C:efflux pump complex"/>
    <property type="evidence" value="ECO:0007669"/>
    <property type="project" value="TreeGrafter"/>
</dbReference>
<dbReference type="STRING" id="1121409.SAMN02745124_00126"/>
<keyword evidence="6" id="KW-1185">Reference proteome</keyword>
<feature type="domain" description="Multidrug resistance protein MdtA-like C-terminal permuted SH3" evidence="4">
    <location>
        <begin position="371"/>
        <end position="422"/>
    </location>
</feature>
<keyword evidence="3" id="KW-0812">Transmembrane</keyword>
<dbReference type="Pfam" id="PF25967">
    <property type="entry name" value="RND-MFP_C"/>
    <property type="match status" value="1"/>
</dbReference>
<dbReference type="OrthoDB" id="9783047at2"/>
<dbReference type="Proteomes" id="UP000184139">
    <property type="component" value="Unassembled WGS sequence"/>
</dbReference>
<dbReference type="Gene3D" id="2.40.30.170">
    <property type="match status" value="1"/>
</dbReference>
<evidence type="ECO:0000313" key="5">
    <source>
        <dbReference type="EMBL" id="SHH32598.1"/>
    </source>
</evidence>
<evidence type="ECO:0000313" key="6">
    <source>
        <dbReference type="Proteomes" id="UP000184139"/>
    </source>
</evidence>
<evidence type="ECO:0000259" key="4">
    <source>
        <dbReference type="Pfam" id="PF25967"/>
    </source>
</evidence>
<evidence type="ECO:0000256" key="2">
    <source>
        <dbReference type="SAM" id="MobiDB-lite"/>
    </source>
</evidence>
<dbReference type="SUPFAM" id="SSF111369">
    <property type="entry name" value="HlyD-like secretion proteins"/>
    <property type="match status" value="1"/>
</dbReference>
<dbReference type="RefSeq" id="WP_073372894.1">
    <property type="nucleotide sequence ID" value="NZ_FQXS01000001.1"/>
</dbReference>
<dbReference type="Gene3D" id="2.40.420.20">
    <property type="match status" value="1"/>
</dbReference>
<dbReference type="Gene3D" id="1.10.287.470">
    <property type="entry name" value="Helix hairpin bin"/>
    <property type="match status" value="1"/>
</dbReference>
<dbReference type="EMBL" id="FQXS01000001">
    <property type="protein sequence ID" value="SHH32598.1"/>
    <property type="molecule type" value="Genomic_DNA"/>
</dbReference>
<keyword evidence="3" id="KW-1133">Transmembrane helix</keyword>
<accession>A0A1M5S2S8</accession>
<keyword evidence="3" id="KW-0472">Membrane</keyword>
<dbReference type="PANTHER" id="PTHR30469:SF15">
    <property type="entry name" value="HLYD FAMILY OF SECRETION PROTEINS"/>
    <property type="match status" value="1"/>
</dbReference>
<feature type="coiled-coil region" evidence="1">
    <location>
        <begin position="113"/>
        <end position="161"/>
    </location>
</feature>
<evidence type="ECO:0000256" key="3">
    <source>
        <dbReference type="SAM" id="Phobius"/>
    </source>
</evidence>
<feature type="transmembrane region" description="Helical" evidence="3">
    <location>
        <begin position="7"/>
        <end position="29"/>
    </location>
</feature>
<name>A0A1M5S2S8_9BACT</name>
<dbReference type="PANTHER" id="PTHR30469">
    <property type="entry name" value="MULTIDRUG RESISTANCE PROTEIN MDTA"/>
    <property type="match status" value="1"/>
</dbReference>
<dbReference type="GO" id="GO:0015562">
    <property type="term" value="F:efflux transmembrane transporter activity"/>
    <property type="evidence" value="ECO:0007669"/>
    <property type="project" value="TreeGrafter"/>
</dbReference>
<keyword evidence="1" id="KW-0175">Coiled coil</keyword>
<dbReference type="InterPro" id="IPR058627">
    <property type="entry name" value="MdtA-like_C"/>
</dbReference>
<gene>
    <name evidence="5" type="ORF">SAMN02745124_00126</name>
</gene>
<proteinExistence type="predicted"/>
<organism evidence="5 6">
    <name type="scientific">Desulfofustis glycolicus DSM 9705</name>
    <dbReference type="NCBI Taxonomy" id="1121409"/>
    <lineage>
        <taxon>Bacteria</taxon>
        <taxon>Pseudomonadati</taxon>
        <taxon>Thermodesulfobacteriota</taxon>
        <taxon>Desulfobulbia</taxon>
        <taxon>Desulfobulbales</taxon>
        <taxon>Desulfocapsaceae</taxon>
        <taxon>Desulfofustis</taxon>
    </lineage>
</organism>
<evidence type="ECO:0000256" key="1">
    <source>
        <dbReference type="SAM" id="Coils"/>
    </source>
</evidence>